<keyword evidence="2" id="KW-0808">Transferase</keyword>
<proteinExistence type="predicted"/>
<dbReference type="GO" id="GO:0008757">
    <property type="term" value="F:S-adenosylmethionine-dependent methyltransferase activity"/>
    <property type="evidence" value="ECO:0007669"/>
    <property type="project" value="InterPro"/>
</dbReference>
<accession>A0A1J0GIN1</accession>
<dbReference type="InterPro" id="IPR029063">
    <property type="entry name" value="SAM-dependent_MTases_sf"/>
</dbReference>
<dbReference type="AlphaFoldDB" id="A0A1J0GIN1"/>
<evidence type="ECO:0000259" key="1">
    <source>
        <dbReference type="Pfam" id="PF08241"/>
    </source>
</evidence>
<keyword evidence="2" id="KW-0489">Methyltransferase</keyword>
<dbReference type="OrthoDB" id="9795864at2"/>
<organism evidence="2 3">
    <name type="scientific">Clostridium estertheticum subsp. estertheticum</name>
    <dbReference type="NCBI Taxonomy" id="1552"/>
    <lineage>
        <taxon>Bacteria</taxon>
        <taxon>Bacillati</taxon>
        <taxon>Bacillota</taxon>
        <taxon>Clostridia</taxon>
        <taxon>Eubacteriales</taxon>
        <taxon>Clostridiaceae</taxon>
        <taxon>Clostridium</taxon>
    </lineage>
</organism>
<gene>
    <name evidence="2" type="ORF">A7L45_14830</name>
</gene>
<dbReference type="RefSeq" id="WP_071613553.1">
    <property type="nucleotide sequence ID" value="NZ_CP015756.1"/>
</dbReference>
<dbReference type="Proteomes" id="UP000182569">
    <property type="component" value="Chromosome"/>
</dbReference>
<dbReference type="InterPro" id="IPR013216">
    <property type="entry name" value="Methyltransf_11"/>
</dbReference>
<feature type="domain" description="Methyltransferase type 11" evidence="1">
    <location>
        <begin position="54"/>
        <end position="140"/>
    </location>
</feature>
<reference evidence="3" key="1">
    <citation type="journal article" date="2016" name="Front. Microbiol.">
        <title>Complete Genome Sequence of Clostridium estertheticum DSM 8809, a Microbe Identified in Spoiled Vacuum Packed Beef.</title>
        <authorList>
            <person name="Yu Z."/>
            <person name="Gunn L."/>
            <person name="Brennan E."/>
            <person name="Reid R."/>
            <person name="Wall P.G."/>
            <person name="Gaora O.P."/>
            <person name="Hurley D."/>
            <person name="Bolton D."/>
            <person name="Fanning S."/>
        </authorList>
    </citation>
    <scope>NUCLEOTIDE SEQUENCE [LARGE SCALE GENOMIC DNA]</scope>
    <source>
        <strain evidence="3">DSM 8809</strain>
    </source>
</reference>
<evidence type="ECO:0000313" key="3">
    <source>
        <dbReference type="Proteomes" id="UP000182569"/>
    </source>
</evidence>
<sequence length="256" mass="30250">MEYMKLKEYWLSEEKKIFEGWNFSYIGERKSEEPLHWNYDKMVHQYLSANSILLDMGTGGGEHLLTLKHPYNNTFATEAYQPNFELCKKKLTPLGIDVRQVFNDNYLPFENDMFDVIINRQASFDMNEVYRLLKPNGLFITQQVGELNNKELRRFLISDFNETNANEHNLKNNLDLIKSKGFTILKADESFPKQRFLDVGALVYYARIIEWEFPKFSVDSCFNQLCQLQSIVEQKGFVESKQHRFVIVAQKFNHIN</sequence>
<dbReference type="PANTHER" id="PTHR43460:SF1">
    <property type="entry name" value="METHYLTRANSFERASE TYPE 11 DOMAIN-CONTAINING PROTEIN"/>
    <property type="match status" value="1"/>
</dbReference>
<keyword evidence="3" id="KW-1185">Reference proteome</keyword>
<dbReference type="KEGG" id="ceu:A7L45_14830"/>
<dbReference type="SUPFAM" id="SSF53335">
    <property type="entry name" value="S-adenosyl-L-methionine-dependent methyltransferases"/>
    <property type="match status" value="1"/>
</dbReference>
<name>A0A1J0GIN1_9CLOT</name>
<dbReference type="Gene3D" id="3.40.50.150">
    <property type="entry name" value="Vaccinia Virus protein VP39"/>
    <property type="match status" value="1"/>
</dbReference>
<evidence type="ECO:0000313" key="2">
    <source>
        <dbReference type="EMBL" id="APC41258.1"/>
    </source>
</evidence>
<protein>
    <submittedName>
        <fullName evidence="2">Methyltransferase</fullName>
    </submittedName>
</protein>
<dbReference type="InterPro" id="IPR052939">
    <property type="entry name" value="23S_rRNA_MeTrnsfrase_RlmA"/>
</dbReference>
<dbReference type="EMBL" id="CP015756">
    <property type="protein sequence ID" value="APC41258.1"/>
    <property type="molecule type" value="Genomic_DNA"/>
</dbReference>
<dbReference type="GO" id="GO:0032259">
    <property type="term" value="P:methylation"/>
    <property type="evidence" value="ECO:0007669"/>
    <property type="project" value="UniProtKB-KW"/>
</dbReference>
<dbReference type="PANTHER" id="PTHR43460">
    <property type="entry name" value="METHYLTRANSFERASE"/>
    <property type="match status" value="1"/>
</dbReference>
<dbReference type="Pfam" id="PF08241">
    <property type="entry name" value="Methyltransf_11"/>
    <property type="match status" value="1"/>
</dbReference>